<dbReference type="Pfam" id="PF08447">
    <property type="entry name" value="PAS_3"/>
    <property type="match status" value="2"/>
</dbReference>
<dbReference type="PANTHER" id="PTHR45339:SF1">
    <property type="entry name" value="HYBRID SIGNAL TRANSDUCTION HISTIDINE KINASE J"/>
    <property type="match status" value="1"/>
</dbReference>
<feature type="domain" description="PAC" evidence="18">
    <location>
        <begin position="484"/>
        <end position="537"/>
    </location>
</feature>
<evidence type="ECO:0000259" key="17">
    <source>
        <dbReference type="PROSITE" id="PS50112"/>
    </source>
</evidence>
<name>A0A1M7C0U6_9BACT</name>
<sequence>MSSIIQRQLQRRLQQAQQSNLAARQELQQLRQQLQQQSEVAAAQLTALLQTINTGLLAQDEHCRITLINQRLCELLNLPEPPAAYAGKDCHLVLRESRAFRQPDEVLQQAEAAMQAQLRQAELLHLNNGRILQREYLPVVQDGRTVLHLWSYEDVTRQQQVQARVHELSQLAEQSPSPIICFGQNGQARYTNPAAEWVLRELARPEGRADLEFLQQQVAAALHENRSRVVERQLDGGFYHWTIVPLPHEAAANVYLTDITARRQAETQLRHSQRLMERINDTIPAIVFLYDLHDHHFTYINRQVERVLGYKEQSIQNQRKLLTHIVHPDDLQLLLNKTDYLQALPEGEHSTGEYRVKHQDGNWRVLLIRSTPFTHDEKTGQVRQVLCSAEDITHRKATEEALRQSQLLVERVTYTAPNLIYIYDLTNSRNVYCNRHIESMLGFSEAELRAMGGDMLTQLMKPTEVQRLLEHFQNVSRLADGDSLSLEYCLYHRNGAARWLRSTHTPFERDAHGNVLQIVGVGEDITDWKVADEQRRTANRRLAEQNRLFRQVIDTTPHLIYLKDSLGNYLLANQATAELYGMTPEQIVGARPEQLPAALADSRRYQQQDEQVLRTNQEVIQEETFTKPDGETLWFYSIKRPFALTDGSRQVLGVDINITELKRTQLDLRAAKEAAEQNAQAKQNFLANMSHEIRTPLNGILGMAGLLAKTPLDDQQSQFLGHIRHSADHLLVVINDVLAMAQLGAGKIRPETIPFDLREVLRTSQESLLPRAQEKGIVLELELPPASVPTTVLGDPYRLRQVLLNLLSNAVKFTERGQVLLTCRRLSQPGEEPQFQFQVLDTGPGIPAHQLQEMFEPFTQASASTAREYGGSGLGLSISRGLVDLMGGTLTAESRLHEGSTFGFSLAFRSADPTSVQAPARASINYRSLGARRVLLAEDNAINQFLVESLLRGWGWTVDTAGTGTDALALFDQHSYDIVLMDIQMPGMDGVTATKCLRQHPEPRRAATPVLALTAHALRGEAERYAAAGFSGYLSKPFREEELFRTIASALGQRPAIAAPTEPHFREEAPSSPLYSLSGIRRLAHGNEEFVRRLAHLFIQTTPPAVRELELHAAAGNCEKLAAAAHHLKSSLDGLHIRQLHAPIRRLEACRDTPASPQEAQQLVDLVRNVTTQVMAGLRQDFPGL</sequence>
<dbReference type="InterPro" id="IPR004358">
    <property type="entry name" value="Sig_transdc_His_kin-like_C"/>
</dbReference>
<dbReference type="InterPro" id="IPR001610">
    <property type="entry name" value="PAC"/>
</dbReference>
<evidence type="ECO:0000256" key="5">
    <source>
        <dbReference type="ARBA" id="ARBA00022553"/>
    </source>
</evidence>
<dbReference type="CDD" id="cd17546">
    <property type="entry name" value="REC_hyHK_CKI1_RcsC-like"/>
    <property type="match status" value="1"/>
</dbReference>
<comment type="subcellular location">
    <subcellularLocation>
        <location evidence="2">Cell membrane</location>
        <topology evidence="2">Multi-pass membrane protein</topology>
    </subcellularLocation>
</comment>
<dbReference type="RefSeq" id="WP_073286892.1">
    <property type="nucleotide sequence ID" value="NZ_FRAS01000017.1"/>
</dbReference>
<keyword evidence="9" id="KW-1133">Transmembrane helix</keyword>
<dbReference type="PROSITE" id="PS50113">
    <property type="entry name" value="PAC"/>
    <property type="match status" value="3"/>
</dbReference>
<feature type="domain" description="Response regulatory" evidence="16">
    <location>
        <begin position="933"/>
        <end position="1051"/>
    </location>
</feature>
<dbReference type="GO" id="GO:0005886">
    <property type="term" value="C:plasma membrane"/>
    <property type="evidence" value="ECO:0007669"/>
    <property type="project" value="UniProtKB-SubCell"/>
</dbReference>
<evidence type="ECO:0000313" key="21">
    <source>
        <dbReference type="Proteomes" id="UP000183947"/>
    </source>
</evidence>
<dbReference type="Gene3D" id="1.10.287.130">
    <property type="match status" value="1"/>
</dbReference>
<dbReference type="InterPro" id="IPR011006">
    <property type="entry name" value="CheY-like_superfamily"/>
</dbReference>
<dbReference type="SMART" id="SM00388">
    <property type="entry name" value="HisKA"/>
    <property type="match status" value="1"/>
</dbReference>
<dbReference type="CDD" id="cd00130">
    <property type="entry name" value="PAS"/>
    <property type="match status" value="3"/>
</dbReference>
<evidence type="ECO:0000256" key="4">
    <source>
        <dbReference type="ARBA" id="ARBA00022475"/>
    </source>
</evidence>
<evidence type="ECO:0000256" key="2">
    <source>
        <dbReference type="ARBA" id="ARBA00004651"/>
    </source>
</evidence>
<dbReference type="InterPro" id="IPR000700">
    <property type="entry name" value="PAS-assoc_C"/>
</dbReference>
<keyword evidence="21" id="KW-1185">Reference proteome</keyword>
<dbReference type="Pfam" id="PF02518">
    <property type="entry name" value="HATPase_c"/>
    <property type="match status" value="1"/>
</dbReference>
<feature type="domain" description="PAS" evidence="17">
    <location>
        <begin position="405"/>
        <end position="482"/>
    </location>
</feature>
<dbReference type="Pfam" id="PF08448">
    <property type="entry name" value="PAS_4"/>
    <property type="match status" value="2"/>
</dbReference>
<dbReference type="InterPro" id="IPR000014">
    <property type="entry name" value="PAS"/>
</dbReference>
<dbReference type="EC" id="2.7.13.3" evidence="3"/>
<dbReference type="InterPro" id="IPR036641">
    <property type="entry name" value="HPT_dom_sf"/>
</dbReference>
<dbReference type="PROSITE" id="PS50110">
    <property type="entry name" value="RESPONSE_REGULATORY"/>
    <property type="match status" value="1"/>
</dbReference>
<evidence type="ECO:0000256" key="12">
    <source>
        <dbReference type="PROSITE-ProRule" id="PRU00110"/>
    </source>
</evidence>
<dbReference type="NCBIfam" id="TIGR00229">
    <property type="entry name" value="sensory_box"/>
    <property type="match status" value="3"/>
</dbReference>
<accession>A0A1M7C0U6</accession>
<evidence type="ECO:0000259" key="18">
    <source>
        <dbReference type="PROSITE" id="PS50113"/>
    </source>
</evidence>
<dbReference type="PRINTS" id="PR00344">
    <property type="entry name" value="BCTRLSENSOR"/>
</dbReference>
<dbReference type="Gene3D" id="3.30.565.10">
    <property type="entry name" value="Histidine kinase-like ATPase, C-terminal domain"/>
    <property type="match status" value="1"/>
</dbReference>
<feature type="domain" description="HPt" evidence="19">
    <location>
        <begin position="1087"/>
        <end position="1181"/>
    </location>
</feature>
<feature type="domain" description="PAS" evidence="17">
    <location>
        <begin position="545"/>
        <end position="589"/>
    </location>
</feature>
<evidence type="ECO:0000256" key="10">
    <source>
        <dbReference type="ARBA" id="ARBA00023012"/>
    </source>
</evidence>
<feature type="domain" description="Histidine kinase" evidence="15">
    <location>
        <begin position="688"/>
        <end position="910"/>
    </location>
</feature>
<dbReference type="InterPro" id="IPR035965">
    <property type="entry name" value="PAS-like_dom_sf"/>
</dbReference>
<dbReference type="SUPFAM" id="SSF47384">
    <property type="entry name" value="Homodimeric domain of signal transducing histidine kinase"/>
    <property type="match status" value="1"/>
</dbReference>
<dbReference type="InterPro" id="IPR036890">
    <property type="entry name" value="HATPase_C_sf"/>
</dbReference>
<dbReference type="InterPro" id="IPR008207">
    <property type="entry name" value="Sig_transdc_His_kin_Hpt_dom"/>
</dbReference>
<dbReference type="Proteomes" id="UP000183947">
    <property type="component" value="Unassembled WGS sequence"/>
</dbReference>
<evidence type="ECO:0000256" key="1">
    <source>
        <dbReference type="ARBA" id="ARBA00000085"/>
    </source>
</evidence>
<keyword evidence="4" id="KW-1003">Cell membrane</keyword>
<dbReference type="SMART" id="SM00387">
    <property type="entry name" value="HATPase_c"/>
    <property type="match status" value="1"/>
</dbReference>
<evidence type="ECO:0000259" key="16">
    <source>
        <dbReference type="PROSITE" id="PS50110"/>
    </source>
</evidence>
<feature type="modified residue" description="Phosphohistidine" evidence="12">
    <location>
        <position position="1126"/>
    </location>
</feature>
<dbReference type="Pfam" id="PF13188">
    <property type="entry name" value="PAS_8"/>
    <property type="match status" value="1"/>
</dbReference>
<evidence type="ECO:0000256" key="6">
    <source>
        <dbReference type="ARBA" id="ARBA00022692"/>
    </source>
</evidence>
<feature type="coiled-coil region" evidence="14">
    <location>
        <begin position="6"/>
        <end position="44"/>
    </location>
</feature>
<dbReference type="PROSITE" id="PS50109">
    <property type="entry name" value="HIS_KIN"/>
    <property type="match status" value="1"/>
</dbReference>
<gene>
    <name evidence="20" type="ORF">SAMN02746009_03065</name>
</gene>
<dbReference type="InterPro" id="IPR003661">
    <property type="entry name" value="HisK_dim/P_dom"/>
</dbReference>
<dbReference type="Pfam" id="PF00072">
    <property type="entry name" value="Response_reg"/>
    <property type="match status" value="1"/>
</dbReference>
<evidence type="ECO:0000256" key="11">
    <source>
        <dbReference type="ARBA" id="ARBA00023136"/>
    </source>
</evidence>
<keyword evidence="5 13" id="KW-0597">Phosphoprotein</keyword>
<protein>
    <recommendedName>
        <fullName evidence="3">histidine kinase</fullName>
        <ecNumber evidence="3">2.7.13.3</ecNumber>
    </recommendedName>
</protein>
<dbReference type="Gene3D" id="1.20.120.160">
    <property type="entry name" value="HPT domain"/>
    <property type="match status" value="1"/>
</dbReference>
<evidence type="ECO:0000259" key="15">
    <source>
        <dbReference type="PROSITE" id="PS50109"/>
    </source>
</evidence>
<dbReference type="SUPFAM" id="SSF47226">
    <property type="entry name" value="Histidine-containing phosphotransfer domain, HPT domain"/>
    <property type="match status" value="1"/>
</dbReference>
<dbReference type="AlphaFoldDB" id="A0A1M7C0U6"/>
<dbReference type="InterPro" id="IPR001789">
    <property type="entry name" value="Sig_transdc_resp-reg_receiver"/>
</dbReference>
<dbReference type="CDD" id="cd16922">
    <property type="entry name" value="HATPase_EvgS-ArcB-TorS-like"/>
    <property type="match status" value="1"/>
</dbReference>
<dbReference type="InterPro" id="IPR013655">
    <property type="entry name" value="PAS_fold_3"/>
</dbReference>
<keyword evidence="14" id="KW-0175">Coiled coil</keyword>
<dbReference type="EMBL" id="FRAS01000017">
    <property type="protein sequence ID" value="SHL60753.1"/>
    <property type="molecule type" value="Genomic_DNA"/>
</dbReference>
<keyword evidence="10" id="KW-0902">Two-component regulatory system</keyword>
<dbReference type="PROSITE" id="PS50894">
    <property type="entry name" value="HPT"/>
    <property type="match status" value="1"/>
</dbReference>
<dbReference type="SMART" id="SM00091">
    <property type="entry name" value="PAS"/>
    <property type="match status" value="5"/>
</dbReference>
<dbReference type="SUPFAM" id="SSF52172">
    <property type="entry name" value="CheY-like"/>
    <property type="match status" value="1"/>
</dbReference>
<dbReference type="SMART" id="SM00086">
    <property type="entry name" value="PAC"/>
    <property type="match status" value="3"/>
</dbReference>
<keyword evidence="6" id="KW-0812">Transmembrane</keyword>
<keyword evidence="11" id="KW-0472">Membrane</keyword>
<evidence type="ECO:0000256" key="14">
    <source>
        <dbReference type="SAM" id="Coils"/>
    </source>
</evidence>
<keyword evidence="7" id="KW-0547">Nucleotide-binding</keyword>
<dbReference type="InterPro" id="IPR005467">
    <property type="entry name" value="His_kinase_dom"/>
</dbReference>
<evidence type="ECO:0000256" key="8">
    <source>
        <dbReference type="ARBA" id="ARBA00022840"/>
    </source>
</evidence>
<feature type="domain" description="PAC" evidence="18">
    <location>
        <begin position="619"/>
        <end position="670"/>
    </location>
</feature>
<dbReference type="GO" id="GO:0005524">
    <property type="term" value="F:ATP binding"/>
    <property type="evidence" value="ECO:0007669"/>
    <property type="project" value="UniProtKB-KW"/>
</dbReference>
<dbReference type="SUPFAM" id="SSF55874">
    <property type="entry name" value="ATPase domain of HSP90 chaperone/DNA topoisomerase II/histidine kinase"/>
    <property type="match status" value="1"/>
</dbReference>
<dbReference type="Gene3D" id="3.40.50.2300">
    <property type="match status" value="1"/>
</dbReference>
<dbReference type="InterPro" id="IPR003594">
    <property type="entry name" value="HATPase_dom"/>
</dbReference>
<evidence type="ECO:0000256" key="9">
    <source>
        <dbReference type="ARBA" id="ARBA00022989"/>
    </source>
</evidence>
<reference evidence="21" key="1">
    <citation type="submission" date="2016-11" db="EMBL/GenBank/DDBJ databases">
        <authorList>
            <person name="Varghese N."/>
            <person name="Submissions S."/>
        </authorList>
    </citation>
    <scope>NUCLEOTIDE SEQUENCE [LARGE SCALE GENOMIC DNA]</scope>
    <source>
        <strain evidence="21">DSM 18569</strain>
    </source>
</reference>
<dbReference type="PANTHER" id="PTHR45339">
    <property type="entry name" value="HYBRID SIGNAL TRANSDUCTION HISTIDINE KINASE J"/>
    <property type="match status" value="1"/>
</dbReference>
<feature type="domain" description="PAS" evidence="17">
    <location>
        <begin position="272"/>
        <end position="347"/>
    </location>
</feature>
<evidence type="ECO:0000256" key="7">
    <source>
        <dbReference type="ARBA" id="ARBA00022741"/>
    </source>
</evidence>
<dbReference type="Gene3D" id="3.30.450.20">
    <property type="entry name" value="PAS domain"/>
    <property type="match status" value="5"/>
</dbReference>
<proteinExistence type="predicted"/>
<dbReference type="SUPFAM" id="SSF55785">
    <property type="entry name" value="PYP-like sensor domain (PAS domain)"/>
    <property type="match status" value="4"/>
</dbReference>
<feature type="modified residue" description="4-aspartylphosphate" evidence="13">
    <location>
        <position position="982"/>
    </location>
</feature>
<dbReference type="GO" id="GO:0000155">
    <property type="term" value="F:phosphorelay sensor kinase activity"/>
    <property type="evidence" value="ECO:0007669"/>
    <property type="project" value="InterPro"/>
</dbReference>
<evidence type="ECO:0000259" key="19">
    <source>
        <dbReference type="PROSITE" id="PS50894"/>
    </source>
</evidence>
<dbReference type="CDD" id="cd00082">
    <property type="entry name" value="HisKA"/>
    <property type="match status" value="1"/>
</dbReference>
<dbReference type="InterPro" id="IPR036097">
    <property type="entry name" value="HisK_dim/P_sf"/>
</dbReference>
<organism evidence="20 21">
    <name type="scientific">Hymenobacter psychrotolerans DSM 18569</name>
    <dbReference type="NCBI Taxonomy" id="1121959"/>
    <lineage>
        <taxon>Bacteria</taxon>
        <taxon>Pseudomonadati</taxon>
        <taxon>Bacteroidota</taxon>
        <taxon>Cytophagia</taxon>
        <taxon>Cytophagales</taxon>
        <taxon>Hymenobacteraceae</taxon>
        <taxon>Hymenobacter</taxon>
    </lineage>
</organism>
<dbReference type="PROSITE" id="PS50112">
    <property type="entry name" value="PAS"/>
    <property type="match status" value="3"/>
</dbReference>
<comment type="catalytic activity">
    <reaction evidence="1">
        <text>ATP + protein L-histidine = ADP + protein N-phospho-L-histidine.</text>
        <dbReference type="EC" id="2.7.13.3"/>
    </reaction>
</comment>
<feature type="domain" description="PAC" evidence="18">
    <location>
        <begin position="350"/>
        <end position="404"/>
    </location>
</feature>
<evidence type="ECO:0000256" key="13">
    <source>
        <dbReference type="PROSITE-ProRule" id="PRU00169"/>
    </source>
</evidence>
<dbReference type="Pfam" id="PF00512">
    <property type="entry name" value="HisKA"/>
    <property type="match status" value="1"/>
</dbReference>
<evidence type="ECO:0000313" key="20">
    <source>
        <dbReference type="EMBL" id="SHL60753.1"/>
    </source>
</evidence>
<dbReference type="SMART" id="SM00448">
    <property type="entry name" value="REC"/>
    <property type="match status" value="1"/>
</dbReference>
<evidence type="ECO:0000256" key="3">
    <source>
        <dbReference type="ARBA" id="ARBA00012438"/>
    </source>
</evidence>
<keyword evidence="8" id="KW-0067">ATP-binding</keyword>
<dbReference type="STRING" id="1121959.SAMN02746009_03065"/>
<dbReference type="FunFam" id="3.30.565.10:FF:000010">
    <property type="entry name" value="Sensor histidine kinase RcsC"/>
    <property type="match status" value="1"/>
</dbReference>
<dbReference type="InterPro" id="IPR013656">
    <property type="entry name" value="PAS_4"/>
</dbReference>